<protein>
    <submittedName>
        <fullName evidence="7">DNA repair protein RadC</fullName>
    </submittedName>
</protein>
<dbReference type="Gene3D" id="3.40.140.10">
    <property type="entry name" value="Cytidine Deaminase, domain 2"/>
    <property type="match status" value="1"/>
</dbReference>
<evidence type="ECO:0000256" key="5">
    <source>
        <dbReference type="ARBA" id="ARBA00023049"/>
    </source>
</evidence>
<evidence type="ECO:0000256" key="2">
    <source>
        <dbReference type="ARBA" id="ARBA00022723"/>
    </source>
</evidence>
<name>A0A1U6HN23_9SPHN</name>
<keyword evidence="4" id="KW-0862">Zinc</keyword>
<evidence type="ECO:0000256" key="1">
    <source>
        <dbReference type="ARBA" id="ARBA00022670"/>
    </source>
</evidence>
<dbReference type="PANTHER" id="PTHR30471:SF3">
    <property type="entry name" value="UPF0758 PROTEIN YEES-RELATED"/>
    <property type="match status" value="1"/>
</dbReference>
<accession>A0A1U6HN23</accession>
<dbReference type="RefSeq" id="WP_231634768.1">
    <property type="nucleotide sequence ID" value="NZ_FVZE01000002.1"/>
</dbReference>
<dbReference type="InterPro" id="IPR020891">
    <property type="entry name" value="UPF0758_CS"/>
</dbReference>
<dbReference type="Proteomes" id="UP000190989">
    <property type="component" value="Unassembled WGS sequence"/>
</dbReference>
<organism evidence="7 8">
    <name type="scientific">Novosphingobium mathurense</name>
    <dbReference type="NCBI Taxonomy" id="428990"/>
    <lineage>
        <taxon>Bacteria</taxon>
        <taxon>Pseudomonadati</taxon>
        <taxon>Pseudomonadota</taxon>
        <taxon>Alphaproteobacteria</taxon>
        <taxon>Sphingomonadales</taxon>
        <taxon>Sphingomonadaceae</taxon>
        <taxon>Novosphingobium</taxon>
    </lineage>
</organism>
<dbReference type="GO" id="GO:0046872">
    <property type="term" value="F:metal ion binding"/>
    <property type="evidence" value="ECO:0007669"/>
    <property type="project" value="UniProtKB-KW"/>
</dbReference>
<dbReference type="PROSITE" id="PS01302">
    <property type="entry name" value="UPF0758"/>
    <property type="match status" value="1"/>
</dbReference>
<sequence>MSQIGGLRHEVVIALLFDGHGILVSCLSGSEGTSASVSGRYRPLLKRIFDDDATGLVLVHNHPSGDPSPSEADIAATRRLGAIARAVEVDFFDHLVVAGRMAVSMRRAGLMTGRASRSKP</sequence>
<dbReference type="Pfam" id="PF04002">
    <property type="entry name" value="RadC"/>
    <property type="match status" value="1"/>
</dbReference>
<keyword evidence="2" id="KW-0479">Metal-binding</keyword>
<dbReference type="GO" id="GO:0006508">
    <property type="term" value="P:proteolysis"/>
    <property type="evidence" value="ECO:0007669"/>
    <property type="project" value="UniProtKB-KW"/>
</dbReference>
<dbReference type="PROSITE" id="PS50249">
    <property type="entry name" value="MPN"/>
    <property type="match status" value="1"/>
</dbReference>
<dbReference type="GO" id="GO:0008237">
    <property type="term" value="F:metallopeptidase activity"/>
    <property type="evidence" value="ECO:0007669"/>
    <property type="project" value="UniProtKB-KW"/>
</dbReference>
<evidence type="ECO:0000256" key="3">
    <source>
        <dbReference type="ARBA" id="ARBA00022801"/>
    </source>
</evidence>
<proteinExistence type="predicted"/>
<keyword evidence="3" id="KW-0378">Hydrolase</keyword>
<dbReference type="STRING" id="428990.SAMN06295987_102805"/>
<feature type="domain" description="MPN" evidence="6">
    <location>
        <begin position="1"/>
        <end position="111"/>
    </location>
</feature>
<evidence type="ECO:0000313" key="8">
    <source>
        <dbReference type="Proteomes" id="UP000190989"/>
    </source>
</evidence>
<dbReference type="AlphaFoldDB" id="A0A1U6HN23"/>
<keyword evidence="5" id="KW-0482">Metalloprotease</keyword>
<dbReference type="PANTHER" id="PTHR30471">
    <property type="entry name" value="DNA REPAIR PROTEIN RADC"/>
    <property type="match status" value="1"/>
</dbReference>
<evidence type="ECO:0000313" key="7">
    <source>
        <dbReference type="EMBL" id="SLJ97205.1"/>
    </source>
</evidence>
<dbReference type="SUPFAM" id="SSF102712">
    <property type="entry name" value="JAB1/MPN domain"/>
    <property type="match status" value="1"/>
</dbReference>
<evidence type="ECO:0000256" key="4">
    <source>
        <dbReference type="ARBA" id="ARBA00022833"/>
    </source>
</evidence>
<evidence type="ECO:0000259" key="6">
    <source>
        <dbReference type="PROSITE" id="PS50249"/>
    </source>
</evidence>
<keyword evidence="1" id="KW-0645">Protease</keyword>
<gene>
    <name evidence="7" type="ORF">SAMN06295987_102805</name>
</gene>
<dbReference type="InterPro" id="IPR025657">
    <property type="entry name" value="RadC_JAB"/>
</dbReference>
<reference evidence="8" key="1">
    <citation type="submission" date="2017-02" db="EMBL/GenBank/DDBJ databases">
        <authorList>
            <person name="Varghese N."/>
            <person name="Submissions S."/>
        </authorList>
    </citation>
    <scope>NUCLEOTIDE SEQUENCE [LARGE SCALE GENOMIC DNA]</scope>
    <source>
        <strain evidence="8">SM117</strain>
    </source>
</reference>
<dbReference type="EMBL" id="FVZE01000002">
    <property type="protein sequence ID" value="SLJ97205.1"/>
    <property type="molecule type" value="Genomic_DNA"/>
</dbReference>
<keyword evidence="8" id="KW-1185">Reference proteome</keyword>
<dbReference type="InterPro" id="IPR037518">
    <property type="entry name" value="MPN"/>
</dbReference>
<dbReference type="InterPro" id="IPR001405">
    <property type="entry name" value="UPF0758"/>
</dbReference>